<gene>
    <name evidence="3" type="ORF">NDU88_006639</name>
</gene>
<feature type="compositionally biased region" description="Polar residues" evidence="1">
    <location>
        <begin position="62"/>
        <end position="84"/>
    </location>
</feature>
<feature type="region of interest" description="Disordered" evidence="1">
    <location>
        <begin position="54"/>
        <end position="84"/>
    </location>
</feature>
<name>A0AAV7PMF8_PLEWA</name>
<keyword evidence="2" id="KW-0732">Signal</keyword>
<evidence type="ECO:0000256" key="1">
    <source>
        <dbReference type="SAM" id="MobiDB-lite"/>
    </source>
</evidence>
<evidence type="ECO:0000256" key="2">
    <source>
        <dbReference type="SAM" id="SignalP"/>
    </source>
</evidence>
<evidence type="ECO:0000313" key="3">
    <source>
        <dbReference type="EMBL" id="KAJ1128260.1"/>
    </source>
</evidence>
<feature type="chain" id="PRO_5043540965" description="Secreted protein" evidence="2">
    <location>
        <begin position="19"/>
        <end position="99"/>
    </location>
</feature>
<dbReference type="Proteomes" id="UP001066276">
    <property type="component" value="Chromosome 7"/>
</dbReference>
<evidence type="ECO:0000313" key="4">
    <source>
        <dbReference type="Proteomes" id="UP001066276"/>
    </source>
</evidence>
<sequence length="99" mass="11129">MPLSFLFLRSRFIARAFSAELPSVLHILALCSSLVSTVPERPHATFLRRAATPWAYSERSRSVPQSRSETPRYSETSPTSTWCRSETPLQCADTTIPDV</sequence>
<accession>A0AAV7PMF8</accession>
<comment type="caution">
    <text evidence="3">The sequence shown here is derived from an EMBL/GenBank/DDBJ whole genome shotgun (WGS) entry which is preliminary data.</text>
</comment>
<dbReference type="EMBL" id="JANPWB010000011">
    <property type="protein sequence ID" value="KAJ1128260.1"/>
    <property type="molecule type" value="Genomic_DNA"/>
</dbReference>
<proteinExistence type="predicted"/>
<evidence type="ECO:0008006" key="5">
    <source>
        <dbReference type="Google" id="ProtNLM"/>
    </source>
</evidence>
<reference evidence="3" key="1">
    <citation type="journal article" date="2022" name="bioRxiv">
        <title>Sequencing and chromosome-scale assembly of the giantPleurodeles waltlgenome.</title>
        <authorList>
            <person name="Brown T."/>
            <person name="Elewa A."/>
            <person name="Iarovenko S."/>
            <person name="Subramanian E."/>
            <person name="Araus A.J."/>
            <person name="Petzold A."/>
            <person name="Susuki M."/>
            <person name="Suzuki K.-i.T."/>
            <person name="Hayashi T."/>
            <person name="Toyoda A."/>
            <person name="Oliveira C."/>
            <person name="Osipova E."/>
            <person name="Leigh N.D."/>
            <person name="Simon A."/>
            <person name="Yun M.H."/>
        </authorList>
    </citation>
    <scope>NUCLEOTIDE SEQUENCE</scope>
    <source>
        <strain evidence="3">20211129_DDA</strain>
        <tissue evidence="3">Liver</tissue>
    </source>
</reference>
<organism evidence="3 4">
    <name type="scientific">Pleurodeles waltl</name>
    <name type="common">Iberian ribbed newt</name>
    <dbReference type="NCBI Taxonomy" id="8319"/>
    <lineage>
        <taxon>Eukaryota</taxon>
        <taxon>Metazoa</taxon>
        <taxon>Chordata</taxon>
        <taxon>Craniata</taxon>
        <taxon>Vertebrata</taxon>
        <taxon>Euteleostomi</taxon>
        <taxon>Amphibia</taxon>
        <taxon>Batrachia</taxon>
        <taxon>Caudata</taxon>
        <taxon>Salamandroidea</taxon>
        <taxon>Salamandridae</taxon>
        <taxon>Pleurodelinae</taxon>
        <taxon>Pleurodeles</taxon>
    </lineage>
</organism>
<protein>
    <recommendedName>
        <fullName evidence="5">Secreted protein</fullName>
    </recommendedName>
</protein>
<dbReference type="AlphaFoldDB" id="A0AAV7PMF8"/>
<feature type="signal peptide" evidence="2">
    <location>
        <begin position="1"/>
        <end position="18"/>
    </location>
</feature>
<keyword evidence="4" id="KW-1185">Reference proteome</keyword>